<protein>
    <recommendedName>
        <fullName evidence="10">Odorant receptor</fullName>
    </recommendedName>
</protein>
<dbReference type="AlphaFoldDB" id="A0A9R1TIW6"/>
<comment type="similarity">
    <text evidence="10">Belongs to the insect chemoreceptor superfamily. Heteromeric odorant receptor channel (TC 1.A.69) family.</text>
</comment>
<dbReference type="KEGG" id="fas:105270906"/>
<organism evidence="11 12">
    <name type="scientific">Fopius arisanus</name>
    <dbReference type="NCBI Taxonomy" id="64838"/>
    <lineage>
        <taxon>Eukaryota</taxon>
        <taxon>Metazoa</taxon>
        <taxon>Ecdysozoa</taxon>
        <taxon>Arthropoda</taxon>
        <taxon>Hexapoda</taxon>
        <taxon>Insecta</taxon>
        <taxon>Pterygota</taxon>
        <taxon>Neoptera</taxon>
        <taxon>Endopterygota</taxon>
        <taxon>Hymenoptera</taxon>
        <taxon>Apocrita</taxon>
        <taxon>Ichneumonoidea</taxon>
        <taxon>Braconidae</taxon>
        <taxon>Opiinae</taxon>
        <taxon>Fopius</taxon>
    </lineage>
</organism>
<keyword evidence="2" id="KW-1003">Cell membrane</keyword>
<feature type="transmembrane region" description="Helical" evidence="10">
    <location>
        <begin position="297"/>
        <end position="317"/>
    </location>
</feature>
<evidence type="ECO:0000313" key="12">
    <source>
        <dbReference type="RefSeq" id="XP_011310442.1"/>
    </source>
</evidence>
<keyword evidence="11" id="KW-1185">Reference proteome</keyword>
<dbReference type="PANTHER" id="PTHR21137:SF35">
    <property type="entry name" value="ODORANT RECEPTOR 19A-RELATED"/>
    <property type="match status" value="1"/>
</dbReference>
<dbReference type="GO" id="GO:0007165">
    <property type="term" value="P:signal transduction"/>
    <property type="evidence" value="ECO:0007669"/>
    <property type="project" value="UniProtKB-KW"/>
</dbReference>
<sequence length="383" mass="44400">MTPVIFSPDVHYIEFSIKYLTLCGLWNPYKDYRKWLYDIYTIFIVVFMYFTRIDAYFLAAQAFKQNFLQETLIMFLESAFVVGIFKIINILWHRADIEFIATTLTWERTLLCSKNVAVYRDQVVGETLRISKKITLIWLGLVVVDLVLFYRDNLIGNRRSIDDLPLGLTFLGRFLQKLNFFVILAIDYSTLVLSCAIIMSNDCLCLTLMLHIETQLKILNFRLRRCTTQTTSYFNPNQELIMCIQHYQKIFRMVRILQRVYGSLLLPQLLSSIILISVVGIHIFVTKSVDPTDPVSAGVVIMTLISGLTQLGIYCLGGNNILVESDRTSVMVYDSYWYMADTEFKKNMIIFLSMVENPLSIKAVGLFELSYVTFKSVSYITYN</sequence>
<dbReference type="PANTHER" id="PTHR21137">
    <property type="entry name" value="ODORANT RECEPTOR"/>
    <property type="match status" value="1"/>
</dbReference>
<evidence type="ECO:0000313" key="11">
    <source>
        <dbReference type="Proteomes" id="UP000694866"/>
    </source>
</evidence>
<feature type="transmembrane region" description="Helical" evidence="10">
    <location>
        <begin position="134"/>
        <end position="152"/>
    </location>
</feature>
<feature type="transmembrane region" description="Helical" evidence="10">
    <location>
        <begin position="39"/>
        <end position="59"/>
    </location>
</feature>
<dbReference type="GO" id="GO:0004984">
    <property type="term" value="F:olfactory receptor activity"/>
    <property type="evidence" value="ECO:0007669"/>
    <property type="project" value="InterPro"/>
</dbReference>
<evidence type="ECO:0000256" key="4">
    <source>
        <dbReference type="ARBA" id="ARBA00022692"/>
    </source>
</evidence>
<comment type="caution">
    <text evidence="10">Lacks conserved residue(s) required for the propagation of feature annotation.</text>
</comment>
<keyword evidence="6 10" id="KW-1133">Transmembrane helix</keyword>
<evidence type="ECO:0000256" key="5">
    <source>
        <dbReference type="ARBA" id="ARBA00022725"/>
    </source>
</evidence>
<dbReference type="OrthoDB" id="7685856at2759"/>
<proteinExistence type="inferred from homology"/>
<evidence type="ECO:0000256" key="9">
    <source>
        <dbReference type="ARBA" id="ARBA00023224"/>
    </source>
</evidence>
<feature type="transmembrane region" description="Helical" evidence="10">
    <location>
        <begin position="260"/>
        <end position="285"/>
    </location>
</feature>
<gene>
    <name evidence="12" type="primary">LOC105270906</name>
</gene>
<name>A0A9R1TIW6_9HYME</name>
<keyword evidence="8 10" id="KW-0675">Receptor</keyword>
<keyword evidence="3 10" id="KW-0716">Sensory transduction</keyword>
<evidence type="ECO:0000256" key="3">
    <source>
        <dbReference type="ARBA" id="ARBA00022606"/>
    </source>
</evidence>
<feature type="transmembrane region" description="Helical" evidence="10">
    <location>
        <begin position="71"/>
        <end position="92"/>
    </location>
</feature>
<evidence type="ECO:0000256" key="6">
    <source>
        <dbReference type="ARBA" id="ARBA00022989"/>
    </source>
</evidence>
<dbReference type="GO" id="GO:0005886">
    <property type="term" value="C:plasma membrane"/>
    <property type="evidence" value="ECO:0007669"/>
    <property type="project" value="UniProtKB-SubCell"/>
</dbReference>
<evidence type="ECO:0000256" key="8">
    <source>
        <dbReference type="ARBA" id="ARBA00023170"/>
    </source>
</evidence>
<dbReference type="GeneID" id="105270906"/>
<evidence type="ECO:0000256" key="10">
    <source>
        <dbReference type="RuleBase" id="RU351113"/>
    </source>
</evidence>
<evidence type="ECO:0000256" key="2">
    <source>
        <dbReference type="ARBA" id="ARBA00022475"/>
    </source>
</evidence>
<keyword evidence="7 10" id="KW-0472">Membrane</keyword>
<evidence type="ECO:0000256" key="7">
    <source>
        <dbReference type="ARBA" id="ARBA00023136"/>
    </source>
</evidence>
<dbReference type="InterPro" id="IPR004117">
    <property type="entry name" value="7tm6_olfct_rcpt"/>
</dbReference>
<keyword evidence="4 10" id="KW-0812">Transmembrane</keyword>
<comment type="subcellular location">
    <subcellularLocation>
        <location evidence="1 10">Cell membrane</location>
        <topology evidence="1 10">Multi-pass membrane protein</topology>
    </subcellularLocation>
</comment>
<dbReference type="Pfam" id="PF02949">
    <property type="entry name" value="7tm_6"/>
    <property type="match status" value="1"/>
</dbReference>
<keyword evidence="9 10" id="KW-0807">Transducer</keyword>
<evidence type="ECO:0000256" key="1">
    <source>
        <dbReference type="ARBA" id="ARBA00004651"/>
    </source>
</evidence>
<dbReference type="RefSeq" id="XP_011310442.1">
    <property type="nucleotide sequence ID" value="XM_011312140.1"/>
</dbReference>
<dbReference type="Proteomes" id="UP000694866">
    <property type="component" value="Unplaced"/>
</dbReference>
<dbReference type="GO" id="GO:0005549">
    <property type="term" value="F:odorant binding"/>
    <property type="evidence" value="ECO:0007669"/>
    <property type="project" value="InterPro"/>
</dbReference>
<keyword evidence="5 10" id="KW-0552">Olfaction</keyword>
<reference evidence="12" key="1">
    <citation type="submission" date="2025-08" db="UniProtKB">
        <authorList>
            <consortium name="RefSeq"/>
        </authorList>
    </citation>
    <scope>IDENTIFICATION</scope>
    <source>
        <strain evidence="12">USDA-PBARC FA_bdor</strain>
        <tissue evidence="12">Whole organism</tissue>
    </source>
</reference>
<accession>A0A9R1TIW6</accession>